<keyword evidence="1" id="KW-0433">Leucine-rich repeat</keyword>
<comment type="caution">
    <text evidence="3">The sequence shown here is derived from an EMBL/GenBank/DDBJ whole genome shotgun (WGS) entry which is preliminary data.</text>
</comment>
<dbReference type="SUPFAM" id="SSF52058">
    <property type="entry name" value="L domain-like"/>
    <property type="match status" value="1"/>
</dbReference>
<dbReference type="PANTHER" id="PTHR45712">
    <property type="entry name" value="AGAP008170-PA"/>
    <property type="match status" value="1"/>
</dbReference>
<evidence type="ECO:0000313" key="4">
    <source>
        <dbReference type="Proteomes" id="UP001162162"/>
    </source>
</evidence>
<keyword evidence="2" id="KW-0677">Repeat</keyword>
<dbReference type="Pfam" id="PF13855">
    <property type="entry name" value="LRR_8"/>
    <property type="match status" value="2"/>
</dbReference>
<dbReference type="InterPro" id="IPR001611">
    <property type="entry name" value="Leu-rich_rpt"/>
</dbReference>
<protein>
    <submittedName>
        <fullName evidence="3">Uncharacterized protein</fullName>
    </submittedName>
</protein>
<dbReference type="InterPro" id="IPR003591">
    <property type="entry name" value="Leu-rich_rpt_typical-subtyp"/>
</dbReference>
<evidence type="ECO:0000256" key="1">
    <source>
        <dbReference type="ARBA" id="ARBA00022614"/>
    </source>
</evidence>
<name>A0AAV8YG48_9CUCU</name>
<keyword evidence="4" id="KW-1185">Reference proteome</keyword>
<dbReference type="PANTHER" id="PTHR45712:SF22">
    <property type="entry name" value="INSULIN-LIKE GROWTH FACTOR-BINDING PROTEIN COMPLEX ACID LABILE SUBUNIT"/>
    <property type="match status" value="1"/>
</dbReference>
<dbReference type="InterPro" id="IPR032675">
    <property type="entry name" value="LRR_dom_sf"/>
</dbReference>
<proteinExistence type="predicted"/>
<dbReference type="AlphaFoldDB" id="A0AAV8YG48"/>
<reference evidence="3" key="1">
    <citation type="journal article" date="2023" name="Insect Mol. Biol.">
        <title>Genome sequencing provides insights into the evolution of gene families encoding plant cell wall-degrading enzymes in longhorned beetles.</title>
        <authorList>
            <person name="Shin N.R."/>
            <person name="Okamura Y."/>
            <person name="Kirsch R."/>
            <person name="Pauchet Y."/>
        </authorList>
    </citation>
    <scope>NUCLEOTIDE SEQUENCE</scope>
    <source>
        <strain evidence="3">AMC_N1</strain>
    </source>
</reference>
<evidence type="ECO:0000256" key="2">
    <source>
        <dbReference type="ARBA" id="ARBA00022737"/>
    </source>
</evidence>
<evidence type="ECO:0000313" key="3">
    <source>
        <dbReference type="EMBL" id="KAJ8950261.1"/>
    </source>
</evidence>
<dbReference type="SMART" id="SM00369">
    <property type="entry name" value="LRR_TYP"/>
    <property type="match status" value="4"/>
</dbReference>
<dbReference type="EMBL" id="JAPWTK010000102">
    <property type="protein sequence ID" value="KAJ8950261.1"/>
    <property type="molecule type" value="Genomic_DNA"/>
</dbReference>
<gene>
    <name evidence="3" type="ORF">NQ318_021115</name>
</gene>
<dbReference type="InterPro" id="IPR050333">
    <property type="entry name" value="SLRP"/>
</dbReference>
<organism evidence="3 4">
    <name type="scientific">Aromia moschata</name>
    <dbReference type="NCBI Taxonomy" id="1265417"/>
    <lineage>
        <taxon>Eukaryota</taxon>
        <taxon>Metazoa</taxon>
        <taxon>Ecdysozoa</taxon>
        <taxon>Arthropoda</taxon>
        <taxon>Hexapoda</taxon>
        <taxon>Insecta</taxon>
        <taxon>Pterygota</taxon>
        <taxon>Neoptera</taxon>
        <taxon>Endopterygota</taxon>
        <taxon>Coleoptera</taxon>
        <taxon>Polyphaga</taxon>
        <taxon>Cucujiformia</taxon>
        <taxon>Chrysomeloidea</taxon>
        <taxon>Cerambycidae</taxon>
        <taxon>Cerambycinae</taxon>
        <taxon>Callichromatini</taxon>
        <taxon>Aromia</taxon>
    </lineage>
</organism>
<sequence length="279" mass="31731">MLEQDDLVVDRLLAEEHEKMLLSLSIASVLILAARLGPVGAFNGELAELECPDDCDCHYFRVNWVTDCSDSNLTRIPYNELSRNVYILDLNDNFISDVEPFPPDFKVRRLQLSANLMTVLKKESFAGLQYLIDADFSYNKIKRVDIDAFDDSAGLINLELQGNPLDEVEGPFIAIKSLLYLDISNCSLRKLNDQFFENLTHLSTLDLSDNPLFVIDNNVFGPLTSLETLKINNSNLTRIGDATFKALRNLKNLELVGNHFTTRTGGWFWKVWFSWNTLI</sequence>
<dbReference type="Gene3D" id="3.80.10.10">
    <property type="entry name" value="Ribonuclease Inhibitor"/>
    <property type="match status" value="1"/>
</dbReference>
<accession>A0AAV8YG48</accession>
<dbReference type="Proteomes" id="UP001162162">
    <property type="component" value="Unassembled WGS sequence"/>
</dbReference>